<feature type="transmembrane region" description="Helical" evidence="3">
    <location>
        <begin position="111"/>
        <end position="130"/>
    </location>
</feature>
<feature type="transmembrane region" description="Helical" evidence="3">
    <location>
        <begin position="455"/>
        <end position="475"/>
    </location>
</feature>
<feature type="region of interest" description="Disordered" evidence="2">
    <location>
        <begin position="642"/>
        <end position="670"/>
    </location>
</feature>
<evidence type="ECO:0000256" key="3">
    <source>
        <dbReference type="SAM" id="Phobius"/>
    </source>
</evidence>
<dbReference type="SUPFAM" id="SSF53335">
    <property type="entry name" value="S-adenosyl-L-methionine-dependent methyltransferases"/>
    <property type="match status" value="1"/>
</dbReference>
<feature type="transmembrane region" description="Helical" evidence="3">
    <location>
        <begin position="151"/>
        <end position="171"/>
    </location>
</feature>
<keyword evidence="3" id="KW-0812">Transmembrane</keyword>
<name>A0A1U7CLX3_9BACT</name>
<feature type="transmembrane region" description="Helical" evidence="3">
    <location>
        <begin position="202"/>
        <end position="223"/>
    </location>
</feature>
<dbReference type="RefSeq" id="WP_076344243.1">
    <property type="nucleotide sequence ID" value="NZ_CP019082.1"/>
</dbReference>
<dbReference type="PANTHER" id="PTHR43317">
    <property type="entry name" value="THERMOSPERMINE SYNTHASE ACAULIS5"/>
    <property type="match status" value="1"/>
</dbReference>
<dbReference type="PANTHER" id="PTHR43317:SF1">
    <property type="entry name" value="THERMOSPERMINE SYNTHASE ACAULIS5"/>
    <property type="match status" value="1"/>
</dbReference>
<feature type="transmembrane region" description="Helical" evidence="3">
    <location>
        <begin position="412"/>
        <end position="434"/>
    </location>
</feature>
<dbReference type="Gene3D" id="3.40.50.150">
    <property type="entry name" value="Vaccinia Virus protein VP39"/>
    <property type="match status" value="1"/>
</dbReference>
<feature type="transmembrane region" description="Helical" evidence="3">
    <location>
        <begin position="351"/>
        <end position="368"/>
    </location>
</feature>
<evidence type="ECO:0000256" key="2">
    <source>
        <dbReference type="SAM" id="MobiDB-lite"/>
    </source>
</evidence>
<evidence type="ECO:0000256" key="1">
    <source>
        <dbReference type="ARBA" id="ARBA00023115"/>
    </source>
</evidence>
<feature type="transmembrane region" description="Helical" evidence="3">
    <location>
        <begin position="287"/>
        <end position="305"/>
    </location>
</feature>
<evidence type="ECO:0000313" key="5">
    <source>
        <dbReference type="Proteomes" id="UP000186309"/>
    </source>
</evidence>
<feature type="transmembrane region" description="Helical" evidence="3">
    <location>
        <begin position="39"/>
        <end position="61"/>
    </location>
</feature>
<dbReference type="GO" id="GO:0006596">
    <property type="term" value="P:polyamine biosynthetic process"/>
    <property type="evidence" value="ECO:0007669"/>
    <property type="project" value="UniProtKB-KW"/>
</dbReference>
<keyword evidence="3" id="KW-0472">Membrane</keyword>
<dbReference type="OrthoDB" id="9761985at2"/>
<evidence type="ECO:0000313" key="4">
    <source>
        <dbReference type="EMBL" id="APW59944.1"/>
    </source>
</evidence>
<dbReference type="GO" id="GO:0004766">
    <property type="term" value="F:spermidine synthase activity"/>
    <property type="evidence" value="ECO:0007669"/>
    <property type="project" value="UniProtKB-EC"/>
</dbReference>
<reference evidence="5" key="1">
    <citation type="submission" date="2016-12" db="EMBL/GenBank/DDBJ databases">
        <title>Comparative genomics of four Isosphaeraceae planctomycetes: a common pool of plasmids and glycoside hydrolase genes.</title>
        <authorList>
            <person name="Ivanova A."/>
        </authorList>
    </citation>
    <scope>NUCLEOTIDE SEQUENCE [LARGE SCALE GENOMIC DNA]</scope>
    <source>
        <strain evidence="5">PX4</strain>
    </source>
</reference>
<keyword evidence="4" id="KW-0808">Transferase</keyword>
<dbReference type="Proteomes" id="UP000186309">
    <property type="component" value="Chromosome"/>
</dbReference>
<accession>A0A1U7CLX3</accession>
<dbReference type="InterPro" id="IPR029063">
    <property type="entry name" value="SAM-dependent_MTases_sf"/>
</dbReference>
<dbReference type="STRING" id="1387353.BSF38_01405"/>
<feature type="transmembrane region" description="Helical" evidence="3">
    <location>
        <begin position="317"/>
        <end position="339"/>
    </location>
</feature>
<organism evidence="4 5">
    <name type="scientific">Paludisphaera borealis</name>
    <dbReference type="NCBI Taxonomy" id="1387353"/>
    <lineage>
        <taxon>Bacteria</taxon>
        <taxon>Pseudomonadati</taxon>
        <taxon>Planctomycetota</taxon>
        <taxon>Planctomycetia</taxon>
        <taxon>Isosphaerales</taxon>
        <taxon>Isosphaeraceae</taxon>
        <taxon>Paludisphaera</taxon>
    </lineage>
</organism>
<proteinExistence type="predicted"/>
<feature type="transmembrane region" description="Helical" evidence="3">
    <location>
        <begin position="505"/>
        <end position="523"/>
    </location>
</feature>
<protein>
    <submittedName>
        <fullName evidence="4">Polyamine aminopropyltransferase</fullName>
        <ecNumber evidence="4">2.5.1.16</ecNumber>
    </submittedName>
</protein>
<feature type="transmembrane region" description="Helical" evidence="3">
    <location>
        <begin position="235"/>
        <end position="258"/>
    </location>
</feature>
<keyword evidence="1" id="KW-0620">Polyamine biosynthesis</keyword>
<dbReference type="EMBL" id="CP019082">
    <property type="protein sequence ID" value="APW59944.1"/>
    <property type="molecule type" value="Genomic_DNA"/>
</dbReference>
<feature type="transmembrane region" description="Helical" evidence="3">
    <location>
        <begin position="177"/>
        <end position="195"/>
    </location>
</feature>
<dbReference type="InterPro" id="IPR036259">
    <property type="entry name" value="MFS_trans_sf"/>
</dbReference>
<dbReference type="GO" id="GO:0010487">
    <property type="term" value="F:thermospermine synthase activity"/>
    <property type="evidence" value="ECO:0007669"/>
    <property type="project" value="TreeGrafter"/>
</dbReference>
<gene>
    <name evidence="4" type="primary">speE_1</name>
    <name evidence="4" type="ORF">BSF38_01405</name>
</gene>
<dbReference type="EC" id="2.5.1.16" evidence="4"/>
<keyword evidence="3" id="KW-1133">Transmembrane helix</keyword>
<sequence>MVGLAARLSPYALAFFSSLCIMILELVSSRLVAQHVGSSLTVWTSVIGIILGGICLGNVLGGRLADRVEPRQAVGPLFATGAFLTLSALWVNSQIAHIIPSPDVLNWELRTVIVVTLDFLLPATVLGMIGPVVAKMAVEQSQRAGSAIGDVYFCGAVGSIAGTFLAGFVLISLAPTSVIVLVVAAALALMAATLSTGVPGKALGGLTGLLLGLGAIAPLIRMLGVGGIDLGGYHLNYVAVLGNLTAVGLAIVAVGSLWSSSRAAEAVTAMGVDHHDQAAVRPSLKDLAALAFLASLGFMAMEMVAGRLVTRHLGSSVYGWTSVIGVLLAGLSVGNYLGGRVANHIRSEKQASWLFMIASIFTLAILFLDNMPRWFRDWLDLGIRPSLLSRAISLTEIDLGGTSIPLTWQYRVLFVVVAVFFLPSVSMGTVSPVVAKLAVDRLKRFKRTGTAIGEVYAWGMVGSILGTFLTGFYLIDVLGTKGVLLVLAAVLALAATILGTVWHAVWAGIPLGLCVIAFLPAAWTEKIGQEWSIREERGDPTTKEDALAWIDESNYYYIKVDNEPQENGKLQLRTLVLDNLIHGYFILGHPERLDYDYEHIYALVAYRAAQASGKITVAPSTTPTPASGVVRSTLPDNVFATDAQADDKANPNPKTEAKPAPVTDAKSDLDDEISAEESRSWYPKVEKSTLQTLFLGGGAYTFQRHMQHIYPGTEVDVAEIDPAVTRANHMATGLDPNTTIKTIWGDARQFVERNQDKKQYDIIFGDAFNDFSVPWHLTTREFNDKIAKMMSPTGVYMINIIDAYETDEEAIRKADKKIAKIEAGDRVIDEDSKEVKVVAGRVVEPAEKEQIRDEYLAKAHRYGSFLGSWTATAKLTFPHVYIFGTNREIGSGARETFVVVASKQPLDLTELGRRVGDPRFYHKHRRTEPIPYGPEDEQTVLKSRSRGIILTDDYAPVENLLAPVAETRGND</sequence>
<feature type="transmembrane region" description="Helical" evidence="3">
    <location>
        <begin position="481"/>
        <end position="498"/>
    </location>
</feature>
<dbReference type="Gene3D" id="1.20.1250.20">
    <property type="entry name" value="MFS general substrate transporter like domains"/>
    <property type="match status" value="2"/>
</dbReference>
<dbReference type="KEGG" id="pbor:BSF38_01405"/>
<feature type="transmembrane region" description="Helical" evidence="3">
    <location>
        <begin position="73"/>
        <end position="91"/>
    </location>
</feature>
<keyword evidence="5" id="KW-1185">Reference proteome</keyword>
<dbReference type="AlphaFoldDB" id="A0A1U7CLX3"/>
<dbReference type="NCBIfam" id="NF037959">
    <property type="entry name" value="MFS_SpdSyn"/>
    <property type="match status" value="4"/>
</dbReference>
<dbReference type="SUPFAM" id="SSF103473">
    <property type="entry name" value="MFS general substrate transporter"/>
    <property type="match status" value="2"/>
</dbReference>
<feature type="transmembrane region" description="Helical" evidence="3">
    <location>
        <begin position="12"/>
        <end position="33"/>
    </location>
</feature>